<gene>
    <name evidence="7" type="primary">aPK1</name>
    <name evidence="7" type="ORF">FRACYDRAFT_182380</name>
</gene>
<dbReference type="InterPro" id="IPR004166">
    <property type="entry name" value="a-kinase_dom"/>
</dbReference>
<keyword evidence="1" id="KW-0723">Serine/threonine-protein kinase</keyword>
<dbReference type="PANTHER" id="PTHR45992">
    <property type="entry name" value="EUKARYOTIC ELONGATION FACTOR 2 KINASE-RELATED"/>
    <property type="match status" value="1"/>
</dbReference>
<keyword evidence="3" id="KW-0547">Nucleotide-binding</keyword>
<dbReference type="PROSITE" id="PS51158">
    <property type="entry name" value="ALPHA_KINASE"/>
    <property type="match status" value="1"/>
</dbReference>
<evidence type="ECO:0000256" key="4">
    <source>
        <dbReference type="ARBA" id="ARBA00022777"/>
    </source>
</evidence>
<accession>A0A1E7FM95</accession>
<dbReference type="InterPro" id="IPR051852">
    <property type="entry name" value="Alpha-type_PK"/>
</dbReference>
<keyword evidence="8" id="KW-1185">Reference proteome</keyword>
<feature type="domain" description="Alpha-type protein kinase" evidence="6">
    <location>
        <begin position="1"/>
        <end position="221"/>
    </location>
</feature>
<proteinExistence type="predicted"/>
<dbReference type="EMBL" id="KV784355">
    <property type="protein sequence ID" value="OEU19292.1"/>
    <property type="molecule type" value="Genomic_DNA"/>
</dbReference>
<protein>
    <submittedName>
        <fullName evidence="7">Alpha kinase</fullName>
    </submittedName>
</protein>
<name>A0A1E7FM95_9STRA</name>
<dbReference type="GO" id="GO:0004674">
    <property type="term" value="F:protein serine/threonine kinase activity"/>
    <property type="evidence" value="ECO:0007669"/>
    <property type="project" value="UniProtKB-KW"/>
</dbReference>
<organism evidence="7 8">
    <name type="scientific">Fragilariopsis cylindrus CCMP1102</name>
    <dbReference type="NCBI Taxonomy" id="635003"/>
    <lineage>
        <taxon>Eukaryota</taxon>
        <taxon>Sar</taxon>
        <taxon>Stramenopiles</taxon>
        <taxon>Ochrophyta</taxon>
        <taxon>Bacillariophyta</taxon>
        <taxon>Bacillariophyceae</taxon>
        <taxon>Bacillariophycidae</taxon>
        <taxon>Bacillariales</taxon>
        <taxon>Bacillariaceae</taxon>
        <taxon>Fragilariopsis</taxon>
    </lineage>
</organism>
<keyword evidence="4 7" id="KW-0418">Kinase</keyword>
<evidence type="ECO:0000313" key="8">
    <source>
        <dbReference type="Proteomes" id="UP000095751"/>
    </source>
</evidence>
<evidence type="ECO:0000256" key="3">
    <source>
        <dbReference type="ARBA" id="ARBA00022741"/>
    </source>
</evidence>
<evidence type="ECO:0000256" key="2">
    <source>
        <dbReference type="ARBA" id="ARBA00022679"/>
    </source>
</evidence>
<evidence type="ECO:0000256" key="1">
    <source>
        <dbReference type="ARBA" id="ARBA00022527"/>
    </source>
</evidence>
<reference evidence="7 8" key="1">
    <citation type="submission" date="2016-09" db="EMBL/GenBank/DDBJ databases">
        <title>Extensive genetic diversity and differential bi-allelic expression allows diatom success in the polar Southern Ocean.</title>
        <authorList>
            <consortium name="DOE Joint Genome Institute"/>
            <person name="Mock T."/>
            <person name="Otillar R.P."/>
            <person name="Strauss J."/>
            <person name="Dupont C."/>
            <person name="Frickenhaus S."/>
            <person name="Maumus F."/>
            <person name="Mcmullan M."/>
            <person name="Sanges R."/>
            <person name="Schmutz J."/>
            <person name="Toseland A."/>
            <person name="Valas R."/>
            <person name="Veluchamy A."/>
            <person name="Ward B.J."/>
            <person name="Allen A."/>
            <person name="Barry K."/>
            <person name="Falciatore A."/>
            <person name="Ferrante M."/>
            <person name="Fortunato A.E."/>
            <person name="Gloeckner G."/>
            <person name="Gruber A."/>
            <person name="Hipkin R."/>
            <person name="Janech M."/>
            <person name="Kroth P."/>
            <person name="Leese F."/>
            <person name="Lindquist E."/>
            <person name="Lyon B.R."/>
            <person name="Martin J."/>
            <person name="Mayer C."/>
            <person name="Parker M."/>
            <person name="Quesneville H."/>
            <person name="Raymond J."/>
            <person name="Uhlig C."/>
            <person name="Valentin K.U."/>
            <person name="Worden A.Z."/>
            <person name="Armbrust E.V."/>
            <person name="Bowler C."/>
            <person name="Green B."/>
            <person name="Moulton V."/>
            <person name="Van Oosterhout C."/>
            <person name="Grigoriev I."/>
        </authorList>
    </citation>
    <scope>NUCLEOTIDE SEQUENCE [LARGE SCALE GENOMIC DNA]</scope>
    <source>
        <strain evidence="7 8">CCMP1102</strain>
    </source>
</reference>
<dbReference type="OrthoDB" id="301415at2759"/>
<dbReference type="InParanoid" id="A0A1E7FM95"/>
<dbReference type="InterPro" id="IPR011009">
    <property type="entry name" value="Kinase-like_dom_sf"/>
</dbReference>
<keyword evidence="5" id="KW-0067">ATP-binding</keyword>
<dbReference type="KEGG" id="fcy:FRACYDRAFT_182380"/>
<evidence type="ECO:0000256" key="5">
    <source>
        <dbReference type="ARBA" id="ARBA00022840"/>
    </source>
</evidence>
<evidence type="ECO:0000313" key="7">
    <source>
        <dbReference type="EMBL" id="OEU19292.1"/>
    </source>
</evidence>
<dbReference type="Pfam" id="PF02816">
    <property type="entry name" value="Alpha_kinase"/>
    <property type="match status" value="1"/>
</dbReference>
<dbReference type="GO" id="GO:0005524">
    <property type="term" value="F:ATP binding"/>
    <property type="evidence" value="ECO:0007669"/>
    <property type="project" value="UniProtKB-KW"/>
</dbReference>
<sequence length="270" mass="30954">MSNSSAARTNFSSLDVRISNRKLGEGAFRICHEGTYIGGNRNSQEAACKRFKPKWRSMEAEYFASNFLIADTAIRYAECWNNFCDHDEIILITKGHIITSNSGIQYLAERLIRNFKKFTSNSGWILNESCWTIEAMEAFSHYTYHASNGELIGCDLQGQYRDDRRFRNGKSRFELTDVAICSGSRLYGPTDLSEKGIESFFANHECNQSCNINEHWRRPSYPQRWFPKSSATSMFSSSVSYKLQSTDCTQFRLGGMGNIIEEEDSDSDYY</sequence>
<dbReference type="SMART" id="SM00811">
    <property type="entry name" value="Alpha_kinase"/>
    <property type="match status" value="1"/>
</dbReference>
<dbReference type="AlphaFoldDB" id="A0A1E7FM95"/>
<dbReference type="SUPFAM" id="SSF56112">
    <property type="entry name" value="Protein kinase-like (PK-like)"/>
    <property type="match status" value="1"/>
</dbReference>
<dbReference type="Gene3D" id="3.20.200.10">
    <property type="entry name" value="MHCK/EF2 kinase"/>
    <property type="match status" value="1"/>
</dbReference>
<evidence type="ECO:0000259" key="6">
    <source>
        <dbReference type="PROSITE" id="PS51158"/>
    </source>
</evidence>
<dbReference type="PANTHER" id="PTHR45992:SF11">
    <property type="entry name" value="ALPHA-TYPE PROTEIN KINASE DOMAIN-CONTAINING PROTEIN"/>
    <property type="match status" value="1"/>
</dbReference>
<dbReference type="Proteomes" id="UP000095751">
    <property type="component" value="Unassembled WGS sequence"/>
</dbReference>
<keyword evidence="2" id="KW-0808">Transferase</keyword>